<dbReference type="Proteomes" id="UP000736787">
    <property type="component" value="Unassembled WGS sequence"/>
</dbReference>
<dbReference type="Proteomes" id="UP000697107">
    <property type="component" value="Unassembled WGS sequence"/>
</dbReference>
<gene>
    <name evidence="2" type="ORF">PC113_g18513</name>
    <name evidence="3" type="ORF">PC115_g17958</name>
    <name evidence="4" type="ORF">PC117_g19756</name>
    <name evidence="5" type="ORF">PC118_g18229</name>
    <name evidence="6" type="ORF">PC129_g17252</name>
</gene>
<protein>
    <submittedName>
        <fullName evidence="4">Uncharacterized protein</fullName>
    </submittedName>
</protein>
<dbReference type="VEuPathDB" id="FungiDB:PC110_g15823"/>
<evidence type="ECO:0000256" key="1">
    <source>
        <dbReference type="SAM" id="MobiDB-lite"/>
    </source>
</evidence>
<evidence type="ECO:0000313" key="7">
    <source>
        <dbReference type="Proteomes" id="UP000736787"/>
    </source>
</evidence>
<feature type="region of interest" description="Disordered" evidence="1">
    <location>
        <begin position="93"/>
        <end position="112"/>
    </location>
</feature>
<evidence type="ECO:0000313" key="5">
    <source>
        <dbReference type="EMBL" id="KAG2968076.1"/>
    </source>
</evidence>
<evidence type="ECO:0000313" key="3">
    <source>
        <dbReference type="EMBL" id="KAG2895098.1"/>
    </source>
</evidence>
<dbReference type="AlphaFoldDB" id="A0A8T1BUJ7"/>
<proteinExistence type="predicted"/>
<dbReference type="EMBL" id="RCMK01000879">
    <property type="protein sequence ID" value="KAG2909139.1"/>
    <property type="molecule type" value="Genomic_DNA"/>
</dbReference>
<accession>A0A8T1BUJ7</accession>
<dbReference type="EMBL" id="RCMI01000891">
    <property type="protein sequence ID" value="KAG2895098.1"/>
    <property type="molecule type" value="Genomic_DNA"/>
</dbReference>
<evidence type="ECO:0000313" key="6">
    <source>
        <dbReference type="EMBL" id="KAG3211781.1"/>
    </source>
</evidence>
<dbReference type="Proteomes" id="UP000774804">
    <property type="component" value="Unassembled WGS sequence"/>
</dbReference>
<dbReference type="Proteomes" id="UP000735874">
    <property type="component" value="Unassembled WGS sequence"/>
</dbReference>
<organism evidence="4 7">
    <name type="scientific">Phytophthora cactorum</name>
    <dbReference type="NCBI Taxonomy" id="29920"/>
    <lineage>
        <taxon>Eukaryota</taxon>
        <taxon>Sar</taxon>
        <taxon>Stramenopiles</taxon>
        <taxon>Oomycota</taxon>
        <taxon>Peronosporomycetes</taxon>
        <taxon>Peronosporales</taxon>
        <taxon>Peronosporaceae</taxon>
        <taxon>Phytophthora</taxon>
    </lineage>
</organism>
<dbReference type="EMBL" id="RCML01000887">
    <property type="protein sequence ID" value="KAG2968076.1"/>
    <property type="molecule type" value="Genomic_DNA"/>
</dbReference>
<name>A0A8T1BUJ7_9STRA</name>
<reference evidence="4" key="1">
    <citation type="submission" date="2018-10" db="EMBL/GenBank/DDBJ databases">
        <title>Effector identification in a new, highly contiguous assembly of the strawberry crown rot pathogen Phytophthora cactorum.</title>
        <authorList>
            <person name="Armitage A.D."/>
            <person name="Nellist C.F."/>
            <person name="Bates H."/>
            <person name="Vickerstaff R.J."/>
            <person name="Harrison R.J."/>
        </authorList>
    </citation>
    <scope>NUCLEOTIDE SEQUENCE</scope>
    <source>
        <strain evidence="2">15-7</strain>
        <strain evidence="3">4032</strain>
        <strain evidence="4">4040</strain>
        <strain evidence="5">P415</strain>
        <strain evidence="6">P421</strain>
    </source>
</reference>
<dbReference type="EMBL" id="RCMV01000913">
    <property type="protein sequence ID" value="KAG3211781.1"/>
    <property type="molecule type" value="Genomic_DNA"/>
</dbReference>
<dbReference type="Proteomes" id="UP000760860">
    <property type="component" value="Unassembled WGS sequence"/>
</dbReference>
<dbReference type="EMBL" id="RCMG01000874">
    <property type="protein sequence ID" value="KAG2843913.1"/>
    <property type="molecule type" value="Genomic_DNA"/>
</dbReference>
<evidence type="ECO:0000313" key="4">
    <source>
        <dbReference type="EMBL" id="KAG2909139.1"/>
    </source>
</evidence>
<evidence type="ECO:0000313" key="2">
    <source>
        <dbReference type="EMBL" id="KAG2843913.1"/>
    </source>
</evidence>
<sequence length="112" mass="12643">MRREHQRFVEQLESRSSAERARLMKEYAAYLTSKTETDADFGVPPVPTPLPASEPTRATFYLPLRPPIRKDAAYLMSQRTLVSQHQRALAAKTLARSGKKRLAASKAVDDED</sequence>
<comment type="caution">
    <text evidence="4">The sequence shown here is derived from an EMBL/GenBank/DDBJ whole genome shotgun (WGS) entry which is preliminary data.</text>
</comment>